<protein>
    <submittedName>
        <fullName evidence="1">Uncharacterized protein</fullName>
    </submittedName>
</protein>
<dbReference type="EMBL" id="AP028910">
    <property type="protein sequence ID" value="BES91385.1"/>
    <property type="molecule type" value="Genomic_DNA"/>
</dbReference>
<organism evidence="1 2">
    <name type="scientific">Nesidiocoris tenuis</name>
    <dbReference type="NCBI Taxonomy" id="355587"/>
    <lineage>
        <taxon>Eukaryota</taxon>
        <taxon>Metazoa</taxon>
        <taxon>Ecdysozoa</taxon>
        <taxon>Arthropoda</taxon>
        <taxon>Hexapoda</taxon>
        <taxon>Insecta</taxon>
        <taxon>Pterygota</taxon>
        <taxon>Neoptera</taxon>
        <taxon>Paraneoptera</taxon>
        <taxon>Hemiptera</taxon>
        <taxon>Heteroptera</taxon>
        <taxon>Panheteroptera</taxon>
        <taxon>Cimicomorpha</taxon>
        <taxon>Miridae</taxon>
        <taxon>Dicyphina</taxon>
        <taxon>Nesidiocoris</taxon>
    </lineage>
</organism>
<reference evidence="1 2" key="1">
    <citation type="submission" date="2023-09" db="EMBL/GenBank/DDBJ databases">
        <title>Nesidiocoris tenuis whole genome shotgun sequence.</title>
        <authorList>
            <person name="Shibata T."/>
            <person name="Shimoda M."/>
            <person name="Kobayashi T."/>
            <person name="Uehara T."/>
        </authorList>
    </citation>
    <scope>NUCLEOTIDE SEQUENCE [LARGE SCALE GENOMIC DNA]</scope>
    <source>
        <strain evidence="1 2">Japan</strain>
    </source>
</reference>
<keyword evidence="2" id="KW-1185">Reference proteome</keyword>
<dbReference type="Proteomes" id="UP001307889">
    <property type="component" value="Chromosome 2"/>
</dbReference>
<accession>A0ABN7AGK0</accession>
<sequence>MNIFLECEQWHLARENTAQDGASGDALEVALMQQLSNPKRELTSKEHSYLAIAKDTVDLPGTARMEVRMVTLKALGGTNEKINGLFYQRIVEHEKVIAEFETVL</sequence>
<evidence type="ECO:0000313" key="1">
    <source>
        <dbReference type="EMBL" id="BES91385.1"/>
    </source>
</evidence>
<name>A0ABN7AGK0_9HEMI</name>
<proteinExistence type="predicted"/>
<evidence type="ECO:0000313" key="2">
    <source>
        <dbReference type="Proteomes" id="UP001307889"/>
    </source>
</evidence>
<gene>
    <name evidence="1" type="ORF">NTJ_04194</name>
</gene>